<dbReference type="STRING" id="1292034.OR37_00955"/>
<dbReference type="Pfam" id="PF13711">
    <property type="entry name" value="DUF4160"/>
    <property type="match status" value="1"/>
</dbReference>
<keyword evidence="2" id="KW-1185">Reference proteome</keyword>
<evidence type="ECO:0008006" key="3">
    <source>
        <dbReference type="Google" id="ProtNLM"/>
    </source>
</evidence>
<dbReference type="EMBL" id="APMP01000003">
    <property type="protein sequence ID" value="ENZ83180.1"/>
    <property type="molecule type" value="Genomic_DNA"/>
</dbReference>
<sequence>MPIISTFFGIVIRIYFSDHNPPHLHAEYQEYEAMFDIRTCEVLEGQLPRPQKIKVVRWIRAHQVELADNWDRAYNDRPTFRIQGLDQP</sequence>
<evidence type="ECO:0000313" key="2">
    <source>
        <dbReference type="Proteomes" id="UP000013063"/>
    </source>
</evidence>
<proteinExistence type="predicted"/>
<dbReference type="AlphaFoldDB" id="R0D460"/>
<evidence type="ECO:0000313" key="1">
    <source>
        <dbReference type="EMBL" id="ENZ83180.1"/>
    </source>
</evidence>
<reference evidence="1 2" key="1">
    <citation type="journal article" date="2013" name="Genome Announc.">
        <title>Draft Genome Sequence for Caulobacter sp. Strain OR37, a Bacterium Tolerant to Heavy Metals.</title>
        <authorList>
            <person name="Utturkar S.M."/>
            <person name="Bollmann A."/>
            <person name="Brzoska R.M."/>
            <person name="Klingeman D.M."/>
            <person name="Epstein S.E."/>
            <person name="Palumbo A.V."/>
            <person name="Brown S.D."/>
        </authorList>
    </citation>
    <scope>NUCLEOTIDE SEQUENCE [LARGE SCALE GENOMIC DNA]</scope>
    <source>
        <strain evidence="1 2">OR37</strain>
    </source>
</reference>
<dbReference type="RefSeq" id="WP_004616382.1">
    <property type="nucleotide sequence ID" value="NZ_APMP01000003.1"/>
</dbReference>
<dbReference type="Proteomes" id="UP000013063">
    <property type="component" value="Unassembled WGS sequence"/>
</dbReference>
<dbReference type="InterPro" id="IPR025427">
    <property type="entry name" value="DUF4160"/>
</dbReference>
<name>R0D460_CAUVI</name>
<dbReference type="eggNOG" id="ENOG5032YDN">
    <property type="taxonomic scope" value="Bacteria"/>
</dbReference>
<gene>
    <name evidence="1" type="ORF">OR37_00955</name>
</gene>
<dbReference type="OrthoDB" id="122670at2"/>
<protein>
    <recommendedName>
        <fullName evidence="3">DUF4160 domain-containing protein</fullName>
    </recommendedName>
</protein>
<organism evidence="1 2">
    <name type="scientific">Caulobacter vibrioides OR37</name>
    <dbReference type="NCBI Taxonomy" id="1292034"/>
    <lineage>
        <taxon>Bacteria</taxon>
        <taxon>Pseudomonadati</taxon>
        <taxon>Pseudomonadota</taxon>
        <taxon>Alphaproteobacteria</taxon>
        <taxon>Caulobacterales</taxon>
        <taxon>Caulobacteraceae</taxon>
        <taxon>Caulobacter</taxon>
    </lineage>
</organism>
<accession>R0D460</accession>
<comment type="caution">
    <text evidence="1">The sequence shown here is derived from an EMBL/GenBank/DDBJ whole genome shotgun (WGS) entry which is preliminary data.</text>
</comment>